<gene>
    <name evidence="3" type="ORF">GCM10010468_66600</name>
</gene>
<accession>A0ABP6QK29</accession>
<dbReference type="EMBL" id="BAAAUV010000025">
    <property type="protein sequence ID" value="GAA3233832.1"/>
    <property type="molecule type" value="Genomic_DNA"/>
</dbReference>
<keyword evidence="4" id="KW-1185">Reference proteome</keyword>
<protein>
    <submittedName>
        <fullName evidence="3">Polysaccharide deacetylase family protein</fullName>
    </submittedName>
</protein>
<dbReference type="RefSeq" id="WP_344836304.1">
    <property type="nucleotide sequence ID" value="NZ_BAAAUV010000025.1"/>
</dbReference>
<dbReference type="InterPro" id="IPR050248">
    <property type="entry name" value="Polysacc_deacetylase_ArnD"/>
</dbReference>
<name>A0ABP6QK29_9ACTN</name>
<dbReference type="InterPro" id="IPR011330">
    <property type="entry name" value="Glyco_hydro/deAcase_b/a-brl"/>
</dbReference>
<dbReference type="InterPro" id="IPR002509">
    <property type="entry name" value="NODB_dom"/>
</dbReference>
<sequence length="257" mass="27419">MERRRLLGMLAAGVGGLAVGAGPELWHRAGHGPAQARAATPTPSGRPDPGYAPKLTALNRPVRGLSDLSPAAPPAAVALTIDDGPHPYWTPKVLDVLAEFGVVATFNMIGEQVTEQPRIVQRIADAGHQVADHTVTHPLNLPRLSAAKITEEIVGGHDRIAQVAGLAPKTFRAPGGAWSQQIYDIAAEHHMVCVDWKIDPRDWARPGTSRITRTLLDAQAGDILLIHDGGGDRSQTVEALRQVLPALKQRGLQFVAL</sequence>
<dbReference type="Pfam" id="PF01522">
    <property type="entry name" value="Polysacc_deac_1"/>
    <property type="match status" value="1"/>
</dbReference>
<evidence type="ECO:0000313" key="3">
    <source>
        <dbReference type="EMBL" id="GAA3233832.1"/>
    </source>
</evidence>
<proteinExistence type="predicted"/>
<comment type="caution">
    <text evidence="3">The sequence shown here is derived from an EMBL/GenBank/DDBJ whole genome shotgun (WGS) entry which is preliminary data.</text>
</comment>
<organism evidence="3 4">
    <name type="scientific">Actinocorallia longicatena</name>
    <dbReference type="NCBI Taxonomy" id="111803"/>
    <lineage>
        <taxon>Bacteria</taxon>
        <taxon>Bacillati</taxon>
        <taxon>Actinomycetota</taxon>
        <taxon>Actinomycetes</taxon>
        <taxon>Streptosporangiales</taxon>
        <taxon>Thermomonosporaceae</taxon>
        <taxon>Actinocorallia</taxon>
    </lineage>
</organism>
<dbReference type="PANTHER" id="PTHR10587">
    <property type="entry name" value="GLYCOSYL TRANSFERASE-RELATED"/>
    <property type="match status" value="1"/>
</dbReference>
<feature type="domain" description="NodB homology" evidence="2">
    <location>
        <begin position="75"/>
        <end position="255"/>
    </location>
</feature>
<dbReference type="PROSITE" id="PS51677">
    <property type="entry name" value="NODB"/>
    <property type="match status" value="1"/>
</dbReference>
<evidence type="ECO:0000256" key="1">
    <source>
        <dbReference type="SAM" id="MobiDB-lite"/>
    </source>
</evidence>
<reference evidence="4" key="1">
    <citation type="journal article" date="2019" name="Int. J. Syst. Evol. Microbiol.">
        <title>The Global Catalogue of Microorganisms (GCM) 10K type strain sequencing project: providing services to taxonomists for standard genome sequencing and annotation.</title>
        <authorList>
            <consortium name="The Broad Institute Genomics Platform"/>
            <consortium name="The Broad Institute Genome Sequencing Center for Infectious Disease"/>
            <person name="Wu L."/>
            <person name="Ma J."/>
        </authorList>
    </citation>
    <scope>NUCLEOTIDE SEQUENCE [LARGE SCALE GENOMIC DNA]</scope>
    <source>
        <strain evidence="4">JCM 9377</strain>
    </source>
</reference>
<evidence type="ECO:0000313" key="4">
    <source>
        <dbReference type="Proteomes" id="UP001501237"/>
    </source>
</evidence>
<dbReference type="Gene3D" id="3.20.20.370">
    <property type="entry name" value="Glycoside hydrolase/deacetylase"/>
    <property type="match status" value="1"/>
</dbReference>
<feature type="region of interest" description="Disordered" evidence="1">
    <location>
        <begin position="28"/>
        <end position="55"/>
    </location>
</feature>
<dbReference type="Proteomes" id="UP001501237">
    <property type="component" value="Unassembled WGS sequence"/>
</dbReference>
<dbReference type="CDD" id="cd10917">
    <property type="entry name" value="CE4_NodB_like_6s_7s"/>
    <property type="match status" value="1"/>
</dbReference>
<evidence type="ECO:0000259" key="2">
    <source>
        <dbReference type="PROSITE" id="PS51677"/>
    </source>
</evidence>
<dbReference type="SUPFAM" id="SSF88713">
    <property type="entry name" value="Glycoside hydrolase/deacetylase"/>
    <property type="match status" value="1"/>
</dbReference>